<evidence type="ECO:0000313" key="2">
    <source>
        <dbReference type="Proteomes" id="UP001229421"/>
    </source>
</evidence>
<comment type="caution">
    <text evidence="1">The sequence shown here is derived from an EMBL/GenBank/DDBJ whole genome shotgun (WGS) entry which is preliminary data.</text>
</comment>
<organism evidence="1 2">
    <name type="scientific">Tagetes erecta</name>
    <name type="common">African marigold</name>
    <dbReference type="NCBI Taxonomy" id="13708"/>
    <lineage>
        <taxon>Eukaryota</taxon>
        <taxon>Viridiplantae</taxon>
        <taxon>Streptophyta</taxon>
        <taxon>Embryophyta</taxon>
        <taxon>Tracheophyta</taxon>
        <taxon>Spermatophyta</taxon>
        <taxon>Magnoliopsida</taxon>
        <taxon>eudicotyledons</taxon>
        <taxon>Gunneridae</taxon>
        <taxon>Pentapetalae</taxon>
        <taxon>asterids</taxon>
        <taxon>campanulids</taxon>
        <taxon>Asterales</taxon>
        <taxon>Asteraceae</taxon>
        <taxon>Asteroideae</taxon>
        <taxon>Heliantheae alliance</taxon>
        <taxon>Tageteae</taxon>
        <taxon>Tagetes</taxon>
    </lineage>
</organism>
<sequence>MLVILGLVILGDLPLFEITMQMRLPLRFQDVSYVCEAPDHQVFISLRIFEAVVLTPVIEQRAVFEAEGQIRYEYVLFVSNCRDLKGVLVYDDNGVTWDPNV</sequence>
<name>A0AAD8NVP7_TARER</name>
<reference evidence="1" key="1">
    <citation type="journal article" date="2023" name="bioRxiv">
        <title>Improved chromosome-level genome assembly for marigold (Tagetes erecta).</title>
        <authorList>
            <person name="Jiang F."/>
            <person name="Yuan L."/>
            <person name="Wang S."/>
            <person name="Wang H."/>
            <person name="Xu D."/>
            <person name="Wang A."/>
            <person name="Fan W."/>
        </authorList>
    </citation>
    <scope>NUCLEOTIDE SEQUENCE</scope>
    <source>
        <strain evidence="1">WSJ</strain>
        <tissue evidence="1">Leaf</tissue>
    </source>
</reference>
<dbReference type="Proteomes" id="UP001229421">
    <property type="component" value="Unassembled WGS sequence"/>
</dbReference>
<dbReference type="AlphaFoldDB" id="A0AAD8NVP7"/>
<protein>
    <submittedName>
        <fullName evidence="1">Uncharacterized protein</fullName>
    </submittedName>
</protein>
<gene>
    <name evidence="1" type="ORF">QVD17_12601</name>
</gene>
<dbReference type="EMBL" id="JAUHHV010000003">
    <property type="protein sequence ID" value="KAK1430095.1"/>
    <property type="molecule type" value="Genomic_DNA"/>
</dbReference>
<proteinExistence type="predicted"/>
<evidence type="ECO:0000313" key="1">
    <source>
        <dbReference type="EMBL" id="KAK1430095.1"/>
    </source>
</evidence>
<keyword evidence="2" id="KW-1185">Reference proteome</keyword>
<accession>A0AAD8NVP7</accession>